<dbReference type="EMBL" id="FP929105">
    <property type="protein sequence ID" value="CBX92968.1"/>
    <property type="molecule type" value="Genomic_DNA"/>
</dbReference>
<feature type="transmembrane region" description="Helical" evidence="2">
    <location>
        <begin position="185"/>
        <end position="206"/>
    </location>
</feature>
<keyword evidence="2" id="KW-0472">Membrane</keyword>
<evidence type="ECO:0000256" key="2">
    <source>
        <dbReference type="SAM" id="Phobius"/>
    </source>
</evidence>
<gene>
    <name evidence="3" type="ORF">LEMA_P038690.1</name>
</gene>
<accession>E4ZNA9</accession>
<organism evidence="4">
    <name type="scientific">Leptosphaeria maculans (strain JN3 / isolate v23.1.3 / race Av1-4-5-6-7-8)</name>
    <name type="common">Blackleg fungus</name>
    <name type="synonym">Phoma lingam</name>
    <dbReference type="NCBI Taxonomy" id="985895"/>
    <lineage>
        <taxon>Eukaryota</taxon>
        <taxon>Fungi</taxon>
        <taxon>Dikarya</taxon>
        <taxon>Ascomycota</taxon>
        <taxon>Pezizomycotina</taxon>
        <taxon>Dothideomycetes</taxon>
        <taxon>Pleosporomycetidae</taxon>
        <taxon>Pleosporales</taxon>
        <taxon>Pleosporineae</taxon>
        <taxon>Leptosphaeriaceae</taxon>
        <taxon>Plenodomus</taxon>
        <taxon>Plenodomus lingam/Leptosphaeria maculans species complex</taxon>
    </lineage>
</organism>
<dbReference type="OrthoDB" id="71600at2759"/>
<evidence type="ECO:0008006" key="5">
    <source>
        <dbReference type="Google" id="ProtNLM"/>
    </source>
</evidence>
<dbReference type="AlphaFoldDB" id="E4ZNA9"/>
<dbReference type="InterPro" id="IPR008952">
    <property type="entry name" value="Tetraspanin_EC2_sf"/>
</dbReference>
<evidence type="ECO:0000313" key="4">
    <source>
        <dbReference type="Proteomes" id="UP000002668"/>
    </source>
</evidence>
<dbReference type="RefSeq" id="XP_003836333.1">
    <property type="nucleotide sequence ID" value="XM_003836285.1"/>
</dbReference>
<evidence type="ECO:0000313" key="3">
    <source>
        <dbReference type="EMBL" id="CBX92968.1"/>
    </source>
</evidence>
<dbReference type="VEuPathDB" id="FungiDB:LEMA_P038690.1"/>
<evidence type="ECO:0000256" key="1">
    <source>
        <dbReference type="SAM" id="MobiDB-lite"/>
    </source>
</evidence>
<keyword evidence="2" id="KW-1133">Transmembrane helix</keyword>
<keyword evidence="2" id="KW-0812">Transmembrane</keyword>
<reference evidence="4" key="1">
    <citation type="journal article" date="2011" name="Nat. Commun.">
        <title>Effector diversification within compartments of the Leptosphaeria maculans genome affected by Repeat-Induced Point mutations.</title>
        <authorList>
            <person name="Rouxel T."/>
            <person name="Grandaubert J."/>
            <person name="Hane J.K."/>
            <person name="Hoede C."/>
            <person name="van de Wouw A.P."/>
            <person name="Couloux A."/>
            <person name="Dominguez V."/>
            <person name="Anthouard V."/>
            <person name="Bally P."/>
            <person name="Bourras S."/>
            <person name="Cozijnsen A.J."/>
            <person name="Ciuffetti L.M."/>
            <person name="Degrave A."/>
            <person name="Dilmaghani A."/>
            <person name="Duret L."/>
            <person name="Fudal I."/>
            <person name="Goodwin S.B."/>
            <person name="Gout L."/>
            <person name="Glaser N."/>
            <person name="Linglin J."/>
            <person name="Kema G.H.J."/>
            <person name="Lapalu N."/>
            <person name="Lawrence C.B."/>
            <person name="May K."/>
            <person name="Meyer M."/>
            <person name="Ollivier B."/>
            <person name="Poulain J."/>
            <person name="Schoch C.L."/>
            <person name="Simon A."/>
            <person name="Spatafora J.W."/>
            <person name="Stachowiak A."/>
            <person name="Turgeon B.G."/>
            <person name="Tyler B.M."/>
            <person name="Vincent D."/>
            <person name="Weissenbach J."/>
            <person name="Amselem J."/>
            <person name="Quesneville H."/>
            <person name="Oliver R.P."/>
            <person name="Wincker P."/>
            <person name="Balesdent M.-H."/>
            <person name="Howlett B.J."/>
        </authorList>
    </citation>
    <scope>NUCLEOTIDE SEQUENCE [LARGE SCALE GENOMIC DNA]</scope>
    <source>
        <strain evidence="4">JN3 / isolate v23.1.3 / race Av1-4-5-6-7-8</strain>
    </source>
</reference>
<feature type="transmembrane region" description="Helical" evidence="2">
    <location>
        <begin position="43"/>
        <end position="63"/>
    </location>
</feature>
<dbReference type="eggNOG" id="ENOG502SP07">
    <property type="taxonomic scope" value="Eukaryota"/>
</dbReference>
<dbReference type="GeneID" id="13282854"/>
<dbReference type="GO" id="GO:0016020">
    <property type="term" value="C:membrane"/>
    <property type="evidence" value="ECO:0007669"/>
    <property type="project" value="InterPro"/>
</dbReference>
<feature type="transmembrane region" description="Helical" evidence="2">
    <location>
        <begin position="83"/>
        <end position="103"/>
    </location>
</feature>
<dbReference type="InParanoid" id="E4ZNA9"/>
<dbReference type="SUPFAM" id="SSF48652">
    <property type="entry name" value="Tetraspanin"/>
    <property type="match status" value="1"/>
</dbReference>
<dbReference type="HOGENOM" id="CLU_055673_1_0_1"/>
<keyword evidence="4" id="KW-1185">Reference proteome</keyword>
<dbReference type="STRING" id="985895.E4ZNA9"/>
<protein>
    <recommendedName>
        <fullName evidence="5">Tetraspanin Tsp3</fullName>
    </recommendedName>
</protein>
<dbReference type="Proteomes" id="UP000002668">
    <property type="component" value="Genome"/>
</dbReference>
<feature type="region of interest" description="Disordered" evidence="1">
    <location>
        <begin position="271"/>
        <end position="299"/>
    </location>
</feature>
<proteinExistence type="predicted"/>
<sequence length="299" mass="33494">MTYTRKQVVTCLSVLYLIIATTLAAYAASRANARSIPISDTLTSFATALPVVSGLLLECGYDLTRREERRKKLGRGDIQRPPLVIIANTLIFIYSSVVVTLLGTHAAPPSALNCGLRERWQTLFRGKEADAIRAIQDAFQCCGLTNSHDMAWPFPDKSHDQRACENMFGRTTGCLGAWKAEEQRIAGMLIGVVGMVFIWQFAIIAIPTQRESWLHKVAPDRISRMIADERHGDTEPRRAIDYVPAFNRYSDRVEEEEEQDGDVDHARAIEADNNRINNTFSGGLGREQQPAVENEWARN</sequence>
<name>E4ZNA9_LEPMJ</name>
<dbReference type="OMA" id="RDMAWPF"/>